<evidence type="ECO:0000313" key="3">
    <source>
        <dbReference type="Proteomes" id="UP001165422"/>
    </source>
</evidence>
<dbReference type="SUPFAM" id="SSF53807">
    <property type="entry name" value="Helical backbone' metal receptor"/>
    <property type="match status" value="1"/>
</dbReference>
<gene>
    <name evidence="2" type="ORF">LN736_08495</name>
</gene>
<dbReference type="RefSeq" id="WP_150358017.1">
    <property type="nucleotide sequence ID" value="NZ_JAJJPB010000008.1"/>
</dbReference>
<comment type="caution">
    <text evidence="2">The sequence shown here is derived from an EMBL/GenBank/DDBJ whole genome shotgun (WGS) entry which is preliminary data.</text>
</comment>
<protein>
    <submittedName>
        <fullName evidence="2">Nitrogenase component 1</fullName>
    </submittedName>
</protein>
<dbReference type="InterPro" id="IPR052673">
    <property type="entry name" value="Ni-siroh_cyclase_CfbD"/>
</dbReference>
<evidence type="ECO:0000259" key="1">
    <source>
        <dbReference type="Pfam" id="PF00148"/>
    </source>
</evidence>
<dbReference type="InterPro" id="IPR000510">
    <property type="entry name" value="Nase/OxRdtase_comp1"/>
</dbReference>
<keyword evidence="3" id="KW-1185">Reference proteome</keyword>
<accession>A0ABS8N526</accession>
<dbReference type="EMBL" id="JAJJPB010000008">
    <property type="protein sequence ID" value="MCC9294892.1"/>
    <property type="molecule type" value="Genomic_DNA"/>
</dbReference>
<dbReference type="PANTHER" id="PTHR42846">
    <property type="entry name" value="NI-SIROHYDROCHLORIN A,C-DIAMIDE REDUCTIVE CYCLASE COMPLEX, COMPONENT CFBD"/>
    <property type="match status" value="1"/>
</dbReference>
<name>A0ABS8N526_9CLOT</name>
<dbReference type="Proteomes" id="UP001165422">
    <property type="component" value="Unassembled WGS sequence"/>
</dbReference>
<organism evidence="2 3">
    <name type="scientific">Clostridium aromativorans</name>
    <dbReference type="NCBI Taxonomy" id="2836848"/>
    <lineage>
        <taxon>Bacteria</taxon>
        <taxon>Bacillati</taxon>
        <taxon>Bacillota</taxon>
        <taxon>Clostridia</taxon>
        <taxon>Eubacteriales</taxon>
        <taxon>Clostridiaceae</taxon>
        <taxon>Clostridium</taxon>
    </lineage>
</organism>
<feature type="domain" description="Nitrogenase/oxidoreductase component 1" evidence="1">
    <location>
        <begin position="47"/>
        <end position="232"/>
    </location>
</feature>
<proteinExistence type="predicted"/>
<reference evidence="2" key="1">
    <citation type="submission" date="2021-11" db="EMBL/GenBank/DDBJ databases">
        <authorList>
            <person name="Qingchun L."/>
            <person name="Dong Z."/>
            <person name="Zongwei Q."/>
            <person name="Jia Z."/>
            <person name="Duotao L."/>
        </authorList>
    </citation>
    <scope>NUCLEOTIDE SEQUENCE</scope>
    <source>
        <strain evidence="2">WLY-B-L2</strain>
    </source>
</reference>
<dbReference type="PANTHER" id="PTHR42846:SF1">
    <property type="entry name" value="NI-SIROHYDROCHLORIN A,C-DIAMIDE REDUCTIVE CYCLASE COMPLEX, COMPONENT CFBD"/>
    <property type="match status" value="1"/>
</dbReference>
<dbReference type="Gene3D" id="3.40.50.1980">
    <property type="entry name" value="Nitrogenase molybdenum iron protein domain"/>
    <property type="match status" value="2"/>
</dbReference>
<sequence length="347" mass="37433">MNMIKYLSPFAPDISGAVSVLFELGSLIVICDAGGCTGNVCGFDEPRWFQKKSAIFSAGLRDMDAILGCDERLITKLQDAVSKIDAAFTAIIGTPVPAVIGTDFRALKRMAEKRTGLPAITIETSGTSLYDEGEESAMLKLFQGFATEGFPVKRGTVGVLGVTPLEFSSLQAGELMASAVEHSGLGRAVCYGMGRGLDSVQHASAAEKNLVVSPAGLKTAKYLRSTFGTPYTIGCPLISKNLKEKLTGLAGKRVLVIHQQILANSVRNRILDSVDADVTVASWFMLKDDLKQKGDFRLTDERQFAAAVEDGGYNVVIGDSFLKRALRHYYGQFIDFPHFAVSGRLEE</sequence>
<evidence type="ECO:0000313" key="2">
    <source>
        <dbReference type="EMBL" id="MCC9294892.1"/>
    </source>
</evidence>
<dbReference type="Pfam" id="PF00148">
    <property type="entry name" value="Oxidored_nitro"/>
    <property type="match status" value="1"/>
</dbReference>